<dbReference type="CDD" id="cd01335">
    <property type="entry name" value="Radical_SAM"/>
    <property type="match status" value="1"/>
</dbReference>
<dbReference type="SUPFAM" id="SSF102114">
    <property type="entry name" value="Radical SAM enzymes"/>
    <property type="match status" value="1"/>
</dbReference>
<dbReference type="Proteomes" id="UP000006558">
    <property type="component" value="Chromosome"/>
</dbReference>
<evidence type="ECO:0000256" key="5">
    <source>
        <dbReference type="ARBA" id="ARBA00023014"/>
    </source>
</evidence>
<accession>A5IMQ5</accession>
<feature type="domain" description="Radical SAM core" evidence="6">
    <location>
        <begin position="78"/>
        <end position="312"/>
    </location>
</feature>
<dbReference type="Pfam" id="PF04055">
    <property type="entry name" value="Radical_SAM"/>
    <property type="match status" value="1"/>
</dbReference>
<dbReference type="InterPro" id="IPR007197">
    <property type="entry name" value="rSAM"/>
</dbReference>
<evidence type="ECO:0000256" key="2">
    <source>
        <dbReference type="ARBA" id="ARBA00022691"/>
    </source>
</evidence>
<dbReference type="GO" id="GO:0051536">
    <property type="term" value="F:iron-sulfur cluster binding"/>
    <property type="evidence" value="ECO:0007669"/>
    <property type="project" value="UniProtKB-KW"/>
</dbReference>
<dbReference type="SFLD" id="SFLDS00029">
    <property type="entry name" value="Radical_SAM"/>
    <property type="match status" value="1"/>
</dbReference>
<proteinExistence type="predicted"/>
<dbReference type="InterPro" id="IPR023867">
    <property type="entry name" value="Sulphatase_maturase_rSAM"/>
</dbReference>
<evidence type="ECO:0000259" key="6">
    <source>
        <dbReference type="PROSITE" id="PS51918"/>
    </source>
</evidence>
<dbReference type="SFLD" id="SFLDG01386">
    <property type="entry name" value="main_SPASM_domain-containing"/>
    <property type="match status" value="1"/>
</dbReference>
<name>A5IMQ5_THEP1</name>
<dbReference type="STRING" id="390874.Tpet_1467"/>
<dbReference type="Gene3D" id="3.20.20.70">
    <property type="entry name" value="Aldolase class I"/>
    <property type="match status" value="1"/>
</dbReference>
<dbReference type="SFLD" id="SFLDG01384">
    <property type="entry name" value="thioether_bond_formation_requi"/>
    <property type="match status" value="1"/>
</dbReference>
<evidence type="ECO:0000256" key="1">
    <source>
        <dbReference type="ARBA" id="ARBA00001966"/>
    </source>
</evidence>
<dbReference type="GO" id="GO:0016491">
    <property type="term" value="F:oxidoreductase activity"/>
    <property type="evidence" value="ECO:0007669"/>
    <property type="project" value="InterPro"/>
</dbReference>
<sequence>MITINLPKVFFSLIEAPRNNRYLLDKVNFDFYKLDDSIQITRKASSYLVRTKAKNVIEELEKLKKNTLISLKRKLVKDNDILRLALNVSQVCRLKCRYCYANAGTYGNPGFMKRNVLVRTLDFFLSNYNVHNIHIFGGEPLLNIEMIEEMFRILTSKYAKKFNNLRITVATSLFVSEETINRFIKIYESYKDKFQIYMVVSLDGPKEIQDNTRPSLDSKSSSFDRIKNNINLLKQKGFSISFEVTYTKLHKQLGWNILKIYKYFYTEFNAANVIISPVYDWNGSLDKNLRIDISIAQEYYEIIASLLEKSRRGDLNDFDRALLCKLLMNYLNPSDSSGKIIVSTFCPAGSNSFIVDIFGNIYPCQLVVGNLKYRISNVVKDNEEKILKNLKDWRYKALRLFTKARYSKCKDCYFLFYCSRCIFKRDYQKDMFKACDVEKKIIETILEFDPWTLLPLMDNFNGG</sequence>
<keyword evidence="2" id="KW-0949">S-adenosyl-L-methionine</keyword>
<dbReference type="PANTHER" id="PTHR43273:SF8">
    <property type="entry name" value="RADICAL SAM DOMAIN PROTEIN"/>
    <property type="match status" value="1"/>
</dbReference>
<keyword evidence="4" id="KW-0408">Iron</keyword>
<evidence type="ECO:0000313" key="8">
    <source>
        <dbReference type="Proteomes" id="UP000006558"/>
    </source>
</evidence>
<keyword evidence="3" id="KW-0479">Metal-binding</keyword>
<dbReference type="KEGG" id="tpt:Tpet_1467"/>
<reference evidence="7 8" key="2">
    <citation type="journal article" date="2009" name="Proc. Natl. Acad. Sci. U.S.A.">
        <title>On the chimeric nature, thermophilic origin, and phylogenetic placement of the Thermotogales.</title>
        <authorList>
            <person name="Zhaxybayeva O."/>
            <person name="Swithers K.S."/>
            <person name="Lapierre P."/>
            <person name="Fournier G.P."/>
            <person name="Bickhart D.M."/>
            <person name="DeBoy R.T."/>
            <person name="Nelson K.E."/>
            <person name="Nesbo C.L."/>
            <person name="Doolittle W.F."/>
            <person name="Gogarten J.P."/>
            <person name="Noll K.M."/>
        </authorList>
    </citation>
    <scope>NUCLEOTIDE SEQUENCE [LARGE SCALE GENOMIC DNA]</scope>
    <source>
        <strain evidence="8">ATCC BAA-488 / DSM 13995 / JCM 10881 / RKU-1</strain>
    </source>
</reference>
<dbReference type="AlphaFoldDB" id="A5IMQ5"/>
<evidence type="ECO:0000256" key="4">
    <source>
        <dbReference type="ARBA" id="ARBA00023004"/>
    </source>
</evidence>
<dbReference type="PANTHER" id="PTHR43273">
    <property type="entry name" value="ANAEROBIC SULFATASE-MATURATING ENZYME HOMOLOG ASLB-RELATED"/>
    <property type="match status" value="1"/>
</dbReference>
<protein>
    <submittedName>
        <fullName evidence="7">Radical SAM domain protein</fullName>
    </submittedName>
</protein>
<dbReference type="InterPro" id="IPR013785">
    <property type="entry name" value="Aldolase_TIM"/>
</dbReference>
<dbReference type="NCBIfam" id="TIGR04085">
    <property type="entry name" value="rSAM_more_4Fe4S"/>
    <property type="match status" value="1"/>
</dbReference>
<dbReference type="HOGENOM" id="CLU_009273_3_3_0"/>
<dbReference type="GO" id="GO:0046872">
    <property type="term" value="F:metal ion binding"/>
    <property type="evidence" value="ECO:0007669"/>
    <property type="project" value="UniProtKB-KW"/>
</dbReference>
<dbReference type="Pfam" id="PF13186">
    <property type="entry name" value="SPASM"/>
    <property type="match status" value="1"/>
</dbReference>
<organism evidence="7 8">
    <name type="scientific">Thermotoga petrophila (strain ATCC BAA-488 / DSM 13995 / JCM 10881 / RKU-1)</name>
    <dbReference type="NCBI Taxonomy" id="390874"/>
    <lineage>
        <taxon>Bacteria</taxon>
        <taxon>Thermotogati</taxon>
        <taxon>Thermotogota</taxon>
        <taxon>Thermotogae</taxon>
        <taxon>Thermotogales</taxon>
        <taxon>Thermotogaceae</taxon>
        <taxon>Thermotoga</taxon>
    </lineage>
</organism>
<dbReference type="RefSeq" id="WP_004083362.1">
    <property type="nucleotide sequence ID" value="NC_009486.1"/>
</dbReference>
<dbReference type="SFLD" id="SFLDG01067">
    <property type="entry name" value="SPASM/twitch_domain_containing"/>
    <property type="match status" value="1"/>
</dbReference>
<keyword evidence="5" id="KW-0411">Iron-sulfur</keyword>
<comment type="cofactor">
    <cofactor evidence="1">
        <name>[4Fe-4S] cluster</name>
        <dbReference type="ChEBI" id="CHEBI:49883"/>
    </cofactor>
</comment>
<reference evidence="8" key="1">
    <citation type="submission" date="2007-05" db="EMBL/GenBank/DDBJ databases">
        <title>Complete sequence of Thermotoga petrophila RKU-1.</title>
        <authorList>
            <consortium name="US DOE Joint Genome Institute"/>
            <person name="Copeland A."/>
            <person name="Lucas S."/>
            <person name="Lapidus A."/>
            <person name="Barry K."/>
            <person name="Glavina del Rio T."/>
            <person name="Dalin E."/>
            <person name="Tice H."/>
            <person name="Pitluck S."/>
            <person name="Sims D."/>
            <person name="Brettin T."/>
            <person name="Bruce D."/>
            <person name="Detter J.C."/>
            <person name="Han C."/>
            <person name="Tapia R."/>
            <person name="Schmutz J."/>
            <person name="Larimer F."/>
            <person name="Land M."/>
            <person name="Hauser L."/>
            <person name="Kyrpides N."/>
            <person name="Mikhailova N."/>
            <person name="Nelson K."/>
            <person name="Gogarten J.P."/>
            <person name="Noll K."/>
            <person name="Richardson P."/>
        </authorList>
    </citation>
    <scope>NUCLEOTIDE SEQUENCE [LARGE SCALE GENOMIC DNA]</scope>
    <source>
        <strain evidence="8">ATCC BAA-488 / DSM 13995 / JCM 10881 / RKU-1</strain>
    </source>
</reference>
<dbReference type="PROSITE" id="PS51918">
    <property type="entry name" value="RADICAL_SAM"/>
    <property type="match status" value="1"/>
</dbReference>
<dbReference type="InterPro" id="IPR058240">
    <property type="entry name" value="rSAM_sf"/>
</dbReference>
<dbReference type="InterPro" id="IPR023885">
    <property type="entry name" value="4Fe4S-binding_SPASM_dom"/>
</dbReference>
<dbReference type="eggNOG" id="COG0641">
    <property type="taxonomic scope" value="Bacteria"/>
</dbReference>
<evidence type="ECO:0000313" key="7">
    <source>
        <dbReference type="EMBL" id="ABQ47478.1"/>
    </source>
</evidence>
<gene>
    <name evidence="7" type="ordered locus">Tpet_1467</name>
</gene>
<dbReference type="EMBL" id="CP000702">
    <property type="protein sequence ID" value="ABQ47478.1"/>
    <property type="molecule type" value="Genomic_DNA"/>
</dbReference>
<evidence type="ECO:0000256" key="3">
    <source>
        <dbReference type="ARBA" id="ARBA00022723"/>
    </source>
</evidence>